<keyword evidence="3" id="KW-1185">Reference proteome</keyword>
<dbReference type="HOGENOM" id="CLU_097826_0_0_5"/>
<dbReference type="AlphaFoldDB" id="S9SCN0"/>
<accession>S9SCN0</accession>
<evidence type="ECO:0000256" key="1">
    <source>
        <dbReference type="SAM" id="Phobius"/>
    </source>
</evidence>
<dbReference type="EMBL" id="AOLV01000001">
    <property type="protein sequence ID" value="EPX87885.1"/>
    <property type="molecule type" value="Genomic_DNA"/>
</dbReference>
<keyword evidence="1" id="KW-0472">Membrane</keyword>
<reference evidence="2 3" key="1">
    <citation type="journal article" date="2013" name="Stand. Genomic Sci.">
        <title>Genome sequence of the reddish-pigmented Rubellimicrobium thermophilum type strain (DSM 16684(T)), a member of the Roseobacter clade.</title>
        <authorList>
            <person name="Fiebig A."/>
            <person name="Riedel T."/>
            <person name="Gronow S."/>
            <person name="Petersen J."/>
            <person name="Klenk H.P."/>
            <person name="Goker M."/>
        </authorList>
    </citation>
    <scope>NUCLEOTIDE SEQUENCE [LARGE SCALE GENOMIC DNA]</scope>
    <source>
        <strain evidence="2 3">DSM 16684</strain>
    </source>
</reference>
<dbReference type="Pfam" id="PF06532">
    <property type="entry name" value="NrsF"/>
    <property type="match status" value="1"/>
</dbReference>
<evidence type="ECO:0000313" key="3">
    <source>
        <dbReference type="Proteomes" id="UP000015346"/>
    </source>
</evidence>
<dbReference type="RefSeq" id="WP_021096238.1">
    <property type="nucleotide sequence ID" value="NZ_KE557318.1"/>
</dbReference>
<comment type="caution">
    <text evidence="2">The sequence shown here is derived from an EMBL/GenBank/DDBJ whole genome shotgun (WGS) entry which is preliminary data.</text>
</comment>
<sequence length="224" mass="23089">MTDRHHPRPRHDGTESGLEGLVLRLAIAEPPPPFRPVRIALIMLLGATAAGAVHLTWAGPRPDLGASLLDPVTLAKPALPLILLIFALTATLRLSRPEGQIRPWPLALVGLAALGLVLGSLAGLSAPEILPAVLGSTLRRYLVSIVGLALLPLAVGLGLLRRGAPTRPALTGGLAGMAAGAAAAAGYALSCTEDSPLFFVTWYGGAILVVAALGALAGFRMLRW</sequence>
<feature type="transmembrane region" description="Helical" evidence="1">
    <location>
        <begin position="138"/>
        <end position="160"/>
    </location>
</feature>
<feature type="transmembrane region" description="Helical" evidence="1">
    <location>
        <begin position="202"/>
        <end position="222"/>
    </location>
</feature>
<organism evidence="2 3">
    <name type="scientific">Rubellimicrobium thermophilum DSM 16684</name>
    <dbReference type="NCBI Taxonomy" id="1123069"/>
    <lineage>
        <taxon>Bacteria</taxon>
        <taxon>Pseudomonadati</taxon>
        <taxon>Pseudomonadota</taxon>
        <taxon>Alphaproteobacteria</taxon>
        <taxon>Rhodobacterales</taxon>
        <taxon>Roseobacteraceae</taxon>
        <taxon>Rubellimicrobium</taxon>
    </lineage>
</organism>
<dbReference type="OrthoDB" id="7764375at2"/>
<gene>
    <name evidence="2" type="ORF">ruthe_00090</name>
</gene>
<dbReference type="Proteomes" id="UP000015346">
    <property type="component" value="Unassembled WGS sequence"/>
</dbReference>
<dbReference type="STRING" id="1123069.ruthe_00090"/>
<keyword evidence="1" id="KW-1133">Transmembrane helix</keyword>
<feature type="transmembrane region" description="Helical" evidence="1">
    <location>
        <begin position="106"/>
        <end position="126"/>
    </location>
</feature>
<feature type="transmembrane region" description="Helical" evidence="1">
    <location>
        <begin position="172"/>
        <end position="190"/>
    </location>
</feature>
<feature type="transmembrane region" description="Helical" evidence="1">
    <location>
        <begin position="39"/>
        <end position="57"/>
    </location>
</feature>
<protein>
    <submittedName>
        <fullName evidence="2">Uncharacterized protein putative in bacteria</fullName>
    </submittedName>
</protein>
<dbReference type="InterPro" id="IPR009495">
    <property type="entry name" value="NrsF"/>
</dbReference>
<evidence type="ECO:0000313" key="2">
    <source>
        <dbReference type="EMBL" id="EPX87885.1"/>
    </source>
</evidence>
<proteinExistence type="predicted"/>
<keyword evidence="1" id="KW-0812">Transmembrane</keyword>
<name>S9SCN0_9RHOB</name>
<feature type="transmembrane region" description="Helical" evidence="1">
    <location>
        <begin position="77"/>
        <end position="94"/>
    </location>
</feature>